<dbReference type="RefSeq" id="WP_181739091.1">
    <property type="nucleotide sequence ID" value="NZ_JACEMT010000046.1"/>
</dbReference>
<evidence type="ECO:0000313" key="3">
    <source>
        <dbReference type="Proteomes" id="UP000538931"/>
    </source>
</evidence>
<comment type="caution">
    <text evidence="2">The sequence shown here is derived from an EMBL/GenBank/DDBJ whole genome shotgun (WGS) entry which is preliminary data.</text>
</comment>
<dbReference type="Proteomes" id="UP000538931">
    <property type="component" value="Unassembled WGS sequence"/>
</dbReference>
<organism evidence="2 3">
    <name type="scientific">Marinobacterium marinum</name>
    <dbReference type="NCBI Taxonomy" id="2756129"/>
    <lineage>
        <taxon>Bacteria</taxon>
        <taxon>Pseudomonadati</taxon>
        <taxon>Pseudomonadota</taxon>
        <taxon>Gammaproteobacteria</taxon>
        <taxon>Oceanospirillales</taxon>
        <taxon>Oceanospirillaceae</taxon>
        <taxon>Marinobacterium</taxon>
    </lineage>
</organism>
<keyword evidence="3" id="KW-1185">Reference proteome</keyword>
<name>A0A7W2ACQ7_9GAMM</name>
<feature type="signal peptide" evidence="1">
    <location>
        <begin position="1"/>
        <end position="20"/>
    </location>
</feature>
<protein>
    <submittedName>
        <fullName evidence="2">DUF2796 domain-containing protein</fullName>
    </submittedName>
</protein>
<dbReference type="AlphaFoldDB" id="A0A7W2ACQ7"/>
<sequence length="183" mass="19947">MLRPPHALLLALLPLPGLMAAGVHQHGVAQLDLVIEPPLIAVAFSSPLANLTGFEHAPSTADEQQIWDRALAQLRRSEELIRLPAAADCSLSRADLHLPFIPETGQQTSTQAHAHDHAHEGSDTGHHADLMAEYQYLCANSAALEALEFPLMQVFPAIERLDIQSITPTGQHRHTLTHGQTRL</sequence>
<evidence type="ECO:0000313" key="2">
    <source>
        <dbReference type="EMBL" id="MBA4502363.1"/>
    </source>
</evidence>
<dbReference type="Pfam" id="PF10986">
    <property type="entry name" value="ZrgA"/>
    <property type="match status" value="1"/>
</dbReference>
<proteinExistence type="predicted"/>
<gene>
    <name evidence="2" type="ORF">H1S06_08315</name>
</gene>
<feature type="chain" id="PRO_5031210983" evidence="1">
    <location>
        <begin position="21"/>
        <end position="183"/>
    </location>
</feature>
<accession>A0A7W2ACQ7</accession>
<dbReference type="InterPro" id="IPR021253">
    <property type="entry name" value="ZrgA-like"/>
</dbReference>
<reference evidence="2 3" key="1">
    <citation type="submission" date="2020-07" db="EMBL/GenBank/DDBJ databases">
        <title>Bacterium isolated from marien macroalgae.</title>
        <authorList>
            <person name="Zhu K."/>
            <person name="Lu D."/>
            <person name="Du Z."/>
        </authorList>
    </citation>
    <scope>NUCLEOTIDE SEQUENCE [LARGE SCALE GENOMIC DNA]</scope>
    <source>
        <strain evidence="2 3">3-1745</strain>
    </source>
</reference>
<keyword evidence="1" id="KW-0732">Signal</keyword>
<dbReference type="EMBL" id="JACEMT010000046">
    <property type="protein sequence ID" value="MBA4502363.1"/>
    <property type="molecule type" value="Genomic_DNA"/>
</dbReference>
<evidence type="ECO:0000256" key="1">
    <source>
        <dbReference type="SAM" id="SignalP"/>
    </source>
</evidence>